<dbReference type="EMBL" id="JACRSY010000003">
    <property type="protein sequence ID" value="MBC8578351.1"/>
    <property type="molecule type" value="Genomic_DNA"/>
</dbReference>
<dbReference type="SUPFAM" id="SSF55144">
    <property type="entry name" value="LigT-like"/>
    <property type="match status" value="1"/>
</dbReference>
<dbReference type="PANTHER" id="PTHR40037:SF1">
    <property type="entry name" value="PHOSPHOESTERASE SAOUHSC_00951-RELATED"/>
    <property type="match status" value="1"/>
</dbReference>
<evidence type="ECO:0000313" key="1">
    <source>
        <dbReference type="EMBL" id="MBC8578351.1"/>
    </source>
</evidence>
<dbReference type="PANTHER" id="PTHR40037">
    <property type="entry name" value="PHOSPHOESTERASE YJCG-RELATED"/>
    <property type="match status" value="1"/>
</dbReference>
<dbReference type="Gene3D" id="3.90.1140.10">
    <property type="entry name" value="Cyclic phosphodiesterase"/>
    <property type="match status" value="1"/>
</dbReference>
<name>A0A926ECB0_9FIRM</name>
<dbReference type="RefSeq" id="WP_249331357.1">
    <property type="nucleotide sequence ID" value="NZ_JACRSY010000003.1"/>
</dbReference>
<dbReference type="AlphaFoldDB" id="A0A926ECB0"/>
<sequence length="175" mass="20763">MRYVVVCDVLGEGGRFNNNLRREVYEKLGVKSSSLPAHFTIKAPFEHEGSIEDLEKVLEVFCHKEHAAPFRLKGYDHFDDRVVYMHVDMSDEGQAMHSRLIDAMAEVPYIIFDKKDGKDKIFHVTVSSKKVAPMYNKLWDYVHQYPCDFECMFDNISLYRWDDYKWQLHKKFELK</sequence>
<keyword evidence="1" id="KW-0436">Ligase</keyword>
<reference evidence="1" key="1">
    <citation type="submission" date="2020-08" db="EMBL/GenBank/DDBJ databases">
        <title>Genome public.</title>
        <authorList>
            <person name="Liu C."/>
            <person name="Sun Q."/>
        </authorList>
    </citation>
    <scope>NUCLEOTIDE SEQUENCE</scope>
    <source>
        <strain evidence="1">NSJ-12</strain>
    </source>
</reference>
<organism evidence="1 2">
    <name type="scientific">Zhenhengia yiwuensis</name>
    <dbReference type="NCBI Taxonomy" id="2763666"/>
    <lineage>
        <taxon>Bacteria</taxon>
        <taxon>Bacillati</taxon>
        <taxon>Bacillota</taxon>
        <taxon>Clostridia</taxon>
        <taxon>Lachnospirales</taxon>
        <taxon>Lachnospiraceae</taxon>
        <taxon>Zhenhengia</taxon>
    </lineage>
</organism>
<comment type="caution">
    <text evidence="1">The sequence shown here is derived from an EMBL/GenBank/DDBJ whole genome shotgun (WGS) entry which is preliminary data.</text>
</comment>
<evidence type="ECO:0000313" key="2">
    <source>
        <dbReference type="Proteomes" id="UP000655830"/>
    </source>
</evidence>
<keyword evidence="2" id="KW-1185">Reference proteome</keyword>
<protein>
    <submittedName>
        <fullName evidence="1">2'-5' RNA ligase family protein</fullName>
    </submittedName>
</protein>
<proteinExistence type="predicted"/>
<dbReference type="Proteomes" id="UP000655830">
    <property type="component" value="Unassembled WGS sequence"/>
</dbReference>
<gene>
    <name evidence="1" type="ORF">H8718_02180</name>
</gene>
<dbReference type="Pfam" id="PF13563">
    <property type="entry name" value="2_5_RNA_ligase2"/>
    <property type="match status" value="1"/>
</dbReference>
<dbReference type="InterPro" id="IPR050580">
    <property type="entry name" value="2H_phosphoesterase_YjcG-like"/>
</dbReference>
<accession>A0A926ECB0</accession>
<dbReference type="GO" id="GO:0016874">
    <property type="term" value="F:ligase activity"/>
    <property type="evidence" value="ECO:0007669"/>
    <property type="project" value="UniProtKB-KW"/>
</dbReference>
<dbReference type="InterPro" id="IPR009097">
    <property type="entry name" value="Cyclic_Pdiesterase"/>
</dbReference>